<dbReference type="InterPro" id="IPR033120">
    <property type="entry name" value="HOTDOG_ACOT"/>
</dbReference>
<feature type="domain" description="HotDog ACOT-type" evidence="5">
    <location>
        <begin position="15"/>
        <end position="127"/>
    </location>
</feature>
<gene>
    <name evidence="6" type="ORF">G7Y82_07020</name>
</gene>
<comment type="caution">
    <text evidence="6">The sequence shown here is derived from an EMBL/GenBank/DDBJ whole genome shotgun (WGS) entry which is preliminary data.</text>
</comment>
<evidence type="ECO:0000313" key="6">
    <source>
        <dbReference type="EMBL" id="NKF22064.1"/>
    </source>
</evidence>
<reference evidence="6" key="1">
    <citation type="submission" date="2020-03" db="EMBL/GenBank/DDBJ databases">
        <title>Solimonas marina sp. nov., isolated from deep seawater of the Pacific Ocean.</title>
        <authorList>
            <person name="Liu X."/>
            <person name="Lai Q."/>
            <person name="Sun F."/>
            <person name="Gai Y."/>
            <person name="Li G."/>
            <person name="Shao Z."/>
        </authorList>
    </citation>
    <scope>NUCLEOTIDE SEQUENCE</scope>
    <source>
        <strain evidence="6">C16B3</strain>
    </source>
</reference>
<dbReference type="PANTHER" id="PTHR11049:SF16">
    <property type="entry name" value="PROTEIN VDLD"/>
    <property type="match status" value="1"/>
</dbReference>
<evidence type="ECO:0000256" key="1">
    <source>
        <dbReference type="ARBA" id="ARBA00010458"/>
    </source>
</evidence>
<dbReference type="AlphaFoldDB" id="A0A969W8W9"/>
<protein>
    <submittedName>
        <fullName evidence="6">Acyl-CoA thioesterase</fullName>
    </submittedName>
</protein>
<dbReference type="CDD" id="cd03442">
    <property type="entry name" value="BFIT_BACH"/>
    <property type="match status" value="1"/>
</dbReference>
<dbReference type="PANTHER" id="PTHR11049">
    <property type="entry name" value="ACYL COENZYME A THIOESTER HYDROLASE"/>
    <property type="match status" value="1"/>
</dbReference>
<keyword evidence="7" id="KW-1185">Reference proteome</keyword>
<accession>A0A969W8W9</accession>
<dbReference type="PROSITE" id="PS51770">
    <property type="entry name" value="HOTDOG_ACOT"/>
    <property type="match status" value="1"/>
</dbReference>
<dbReference type="Proteomes" id="UP000653472">
    <property type="component" value="Unassembled WGS sequence"/>
</dbReference>
<evidence type="ECO:0000259" key="5">
    <source>
        <dbReference type="PROSITE" id="PS51770"/>
    </source>
</evidence>
<organism evidence="6 7">
    <name type="scientific">Solimonas marina</name>
    <dbReference type="NCBI Taxonomy" id="2714601"/>
    <lineage>
        <taxon>Bacteria</taxon>
        <taxon>Pseudomonadati</taxon>
        <taxon>Pseudomonadota</taxon>
        <taxon>Gammaproteobacteria</taxon>
        <taxon>Nevskiales</taxon>
        <taxon>Nevskiaceae</taxon>
        <taxon>Solimonas</taxon>
    </lineage>
</organism>
<dbReference type="EMBL" id="JAAVXB010000003">
    <property type="protein sequence ID" value="NKF22064.1"/>
    <property type="molecule type" value="Genomic_DNA"/>
</dbReference>
<name>A0A969W8W9_9GAMM</name>
<dbReference type="Gene3D" id="3.10.129.10">
    <property type="entry name" value="Hotdog Thioesterase"/>
    <property type="match status" value="1"/>
</dbReference>
<proteinExistence type="inferred from homology"/>
<dbReference type="InterPro" id="IPR040170">
    <property type="entry name" value="Cytosol_ACT"/>
</dbReference>
<dbReference type="InterPro" id="IPR006683">
    <property type="entry name" value="Thioestr_dom"/>
</dbReference>
<dbReference type="SUPFAM" id="SSF54637">
    <property type="entry name" value="Thioesterase/thiol ester dehydrase-isomerase"/>
    <property type="match status" value="1"/>
</dbReference>
<evidence type="ECO:0000256" key="3">
    <source>
        <dbReference type="PROSITE-ProRule" id="PRU01106"/>
    </source>
</evidence>
<feature type="region of interest" description="Disordered" evidence="4">
    <location>
        <begin position="158"/>
        <end position="177"/>
    </location>
</feature>
<dbReference type="InterPro" id="IPR029069">
    <property type="entry name" value="HotDog_dom_sf"/>
</dbReference>
<sequence>MSEKPEALPARPVSYAAIREQVYMVFPNDLNANDTVFGGLIMGLMDRYAAVVADRHAAGVCVTASVDAVHFIAPARRGDVLIFNASVNRAWHTSMEIGVKVDAQTQDGGNRRHILSAYMTFVAVDGDGKPRAVPPIEPETERERYRYEEAQLRREMRLAHSEALKQLRGARPPPPPE</sequence>
<dbReference type="GO" id="GO:0006637">
    <property type="term" value="P:acyl-CoA metabolic process"/>
    <property type="evidence" value="ECO:0007669"/>
    <property type="project" value="TreeGrafter"/>
</dbReference>
<keyword evidence="2 3" id="KW-0378">Hydrolase</keyword>
<evidence type="ECO:0000256" key="4">
    <source>
        <dbReference type="SAM" id="MobiDB-lite"/>
    </source>
</evidence>
<dbReference type="GO" id="GO:0005829">
    <property type="term" value="C:cytosol"/>
    <property type="evidence" value="ECO:0007669"/>
    <property type="project" value="TreeGrafter"/>
</dbReference>
<dbReference type="Pfam" id="PF03061">
    <property type="entry name" value="4HBT"/>
    <property type="match status" value="1"/>
</dbReference>
<evidence type="ECO:0000313" key="7">
    <source>
        <dbReference type="Proteomes" id="UP000653472"/>
    </source>
</evidence>
<dbReference type="GO" id="GO:0052816">
    <property type="term" value="F:long-chain fatty acyl-CoA hydrolase activity"/>
    <property type="evidence" value="ECO:0007669"/>
    <property type="project" value="TreeGrafter"/>
</dbReference>
<dbReference type="RefSeq" id="WP_168147321.1">
    <property type="nucleotide sequence ID" value="NZ_JAAVXB010000003.1"/>
</dbReference>
<evidence type="ECO:0000256" key="2">
    <source>
        <dbReference type="ARBA" id="ARBA00022801"/>
    </source>
</evidence>
<comment type="similarity">
    <text evidence="1">Belongs to the acyl coenzyme A hydrolase family.</text>
</comment>